<proteinExistence type="predicted"/>
<dbReference type="Proteomes" id="UP001432322">
    <property type="component" value="Unassembled WGS sequence"/>
</dbReference>
<dbReference type="EMBL" id="BTSY01000001">
    <property type="protein sequence ID" value="GMT09988.1"/>
    <property type="molecule type" value="Genomic_DNA"/>
</dbReference>
<name>A0AAV5UUY7_9BILA</name>
<reference evidence="1" key="1">
    <citation type="submission" date="2023-10" db="EMBL/GenBank/DDBJ databases">
        <title>Genome assembly of Pristionchus species.</title>
        <authorList>
            <person name="Yoshida K."/>
            <person name="Sommer R.J."/>
        </authorList>
    </citation>
    <scope>NUCLEOTIDE SEQUENCE</scope>
    <source>
        <strain evidence="1">RS5133</strain>
    </source>
</reference>
<comment type="caution">
    <text evidence="1">The sequence shown here is derived from an EMBL/GenBank/DDBJ whole genome shotgun (WGS) entry which is preliminary data.</text>
</comment>
<organism evidence="1 2">
    <name type="scientific">Pristionchus fissidentatus</name>
    <dbReference type="NCBI Taxonomy" id="1538716"/>
    <lineage>
        <taxon>Eukaryota</taxon>
        <taxon>Metazoa</taxon>
        <taxon>Ecdysozoa</taxon>
        <taxon>Nematoda</taxon>
        <taxon>Chromadorea</taxon>
        <taxon>Rhabditida</taxon>
        <taxon>Rhabditina</taxon>
        <taxon>Diplogasteromorpha</taxon>
        <taxon>Diplogasteroidea</taxon>
        <taxon>Neodiplogasteridae</taxon>
        <taxon>Pristionchus</taxon>
    </lineage>
</organism>
<accession>A0AAV5UUY7</accession>
<dbReference type="AlphaFoldDB" id="A0AAV5UUY7"/>
<sequence>HTSILACIIRQIHSLGDGFYGENGANLVITHEKNYFGISNQFLKMILDKLLPPMNRHRIRLQLGHIYGSDGEPHSLFAAAFWCELNGKRIEWTDECKSEEEIRKEAYVLPISALQNPYFNCISDEDFLF</sequence>
<keyword evidence="2" id="KW-1185">Reference proteome</keyword>
<evidence type="ECO:0000313" key="2">
    <source>
        <dbReference type="Proteomes" id="UP001432322"/>
    </source>
</evidence>
<protein>
    <submittedName>
        <fullName evidence="1">Uncharacterized protein</fullName>
    </submittedName>
</protein>
<feature type="non-terminal residue" evidence="1">
    <location>
        <position position="129"/>
    </location>
</feature>
<gene>
    <name evidence="1" type="ORF">PFISCL1PPCAC_1285</name>
</gene>
<feature type="non-terminal residue" evidence="1">
    <location>
        <position position="1"/>
    </location>
</feature>
<evidence type="ECO:0000313" key="1">
    <source>
        <dbReference type="EMBL" id="GMT09988.1"/>
    </source>
</evidence>